<protein>
    <submittedName>
        <fullName evidence="2">Uncharacterized protein</fullName>
    </submittedName>
</protein>
<gene>
    <name evidence="2" type="ORF">PPNO1_LOCUS8992</name>
</gene>
<feature type="region of interest" description="Disordered" evidence="1">
    <location>
        <begin position="70"/>
        <end position="90"/>
    </location>
</feature>
<reference evidence="2" key="1">
    <citation type="submission" date="2022-11" db="EMBL/GenBank/DDBJ databases">
        <authorList>
            <person name="Scott C."/>
            <person name="Bruce N."/>
        </authorList>
    </citation>
    <scope>NUCLEOTIDE SEQUENCE</scope>
</reference>
<sequence length="115" mass="12622">MDQSLKDTRGDRGPHIHGESDTHQAVDEAVIDNPGHGLRNNQEAVDAGLGFFHDSRLDSRLDEDCSLEEDLDDHNLPEGGKGASQGNVIVPSPGGRRIRLCLFFLLVNDHIQKSQ</sequence>
<dbReference type="AlphaFoldDB" id="A0A9P1MDH0"/>
<evidence type="ECO:0000256" key="1">
    <source>
        <dbReference type="SAM" id="MobiDB-lite"/>
    </source>
</evidence>
<evidence type="ECO:0000313" key="3">
    <source>
        <dbReference type="Proteomes" id="UP000838763"/>
    </source>
</evidence>
<dbReference type="EMBL" id="CALLCH030000020">
    <property type="protein sequence ID" value="CAI4219429.1"/>
    <property type="molecule type" value="Genomic_DNA"/>
</dbReference>
<name>A0A9P1MDH0_9PEZI</name>
<dbReference type="Proteomes" id="UP000838763">
    <property type="component" value="Unassembled WGS sequence"/>
</dbReference>
<evidence type="ECO:0000313" key="2">
    <source>
        <dbReference type="EMBL" id="CAI4219429.1"/>
    </source>
</evidence>
<feature type="region of interest" description="Disordered" evidence="1">
    <location>
        <begin position="1"/>
        <end position="25"/>
    </location>
</feature>
<proteinExistence type="predicted"/>
<organism evidence="2 3">
    <name type="scientific">Parascedosporium putredinis</name>
    <dbReference type="NCBI Taxonomy" id="1442378"/>
    <lineage>
        <taxon>Eukaryota</taxon>
        <taxon>Fungi</taxon>
        <taxon>Dikarya</taxon>
        <taxon>Ascomycota</taxon>
        <taxon>Pezizomycotina</taxon>
        <taxon>Sordariomycetes</taxon>
        <taxon>Hypocreomycetidae</taxon>
        <taxon>Microascales</taxon>
        <taxon>Microascaceae</taxon>
        <taxon>Parascedosporium</taxon>
    </lineage>
</organism>
<comment type="caution">
    <text evidence="2">The sequence shown here is derived from an EMBL/GenBank/DDBJ whole genome shotgun (WGS) entry which is preliminary data.</text>
</comment>
<keyword evidence="3" id="KW-1185">Reference proteome</keyword>
<accession>A0A9P1MDH0</accession>